<comment type="caution">
    <text evidence="1">The sequence shown here is derived from an EMBL/GenBank/DDBJ whole genome shotgun (WGS) entry which is preliminary data.</text>
</comment>
<organism evidence="1">
    <name type="scientific">invertebrate metagenome</name>
    <dbReference type="NCBI Taxonomy" id="1711999"/>
    <lineage>
        <taxon>unclassified sequences</taxon>
        <taxon>metagenomes</taxon>
        <taxon>organismal metagenomes</taxon>
    </lineage>
</organism>
<accession>A0A2H9T9K1</accession>
<name>A0A2H9T9K1_9ZZZZ</name>
<reference evidence="1" key="1">
    <citation type="journal article" date="2017" name="Appl. Environ. Microbiol.">
        <title>Molecular characterization of an Endozoicomonas-like organism causing infection in king scallop Pecten maximus L.</title>
        <authorList>
            <person name="Cano I."/>
            <person name="van Aerle R."/>
            <person name="Ross S."/>
            <person name="Verner-Jeffreys D.W."/>
            <person name="Paley R.K."/>
            <person name="Rimmer G."/>
            <person name="Ryder D."/>
            <person name="Hooper P."/>
            <person name="Stone D."/>
            <person name="Feist S.W."/>
        </authorList>
    </citation>
    <scope>NUCLEOTIDE SEQUENCE</scope>
</reference>
<protein>
    <recommendedName>
        <fullName evidence="2">DUF2281 domain-containing protein</fullName>
    </recommendedName>
</protein>
<proteinExistence type="predicted"/>
<sequence>MLNTYEAKTDDQGNLLVPEGLKLPEGCRILITVLEESPTPQANDEALLSEQSLAADWVDPAEDEAWKSLNQD</sequence>
<gene>
    <name evidence="1" type="ORF">CI610_01107</name>
</gene>
<evidence type="ECO:0000313" key="1">
    <source>
        <dbReference type="EMBL" id="PJE79883.1"/>
    </source>
</evidence>
<dbReference type="EMBL" id="NSIT01000042">
    <property type="protein sequence ID" value="PJE79883.1"/>
    <property type="molecule type" value="Genomic_DNA"/>
</dbReference>
<evidence type="ECO:0008006" key="2">
    <source>
        <dbReference type="Google" id="ProtNLM"/>
    </source>
</evidence>
<dbReference type="AlphaFoldDB" id="A0A2H9T9K1"/>